<dbReference type="PaxDb" id="29760-VIT_05s0094g00290.t01"/>
<evidence type="ECO:0000313" key="1">
    <source>
        <dbReference type="EMBL" id="CBI24656.3"/>
    </source>
</evidence>
<dbReference type="EMBL" id="FN595507">
    <property type="protein sequence ID" value="CBI24656.3"/>
    <property type="molecule type" value="Genomic_DNA"/>
</dbReference>
<evidence type="ECO:0000313" key="2">
    <source>
        <dbReference type="Proteomes" id="UP000009183"/>
    </source>
</evidence>
<organism evidence="1 2">
    <name type="scientific">Vitis vinifera</name>
    <name type="common">Grape</name>
    <dbReference type="NCBI Taxonomy" id="29760"/>
    <lineage>
        <taxon>Eukaryota</taxon>
        <taxon>Viridiplantae</taxon>
        <taxon>Streptophyta</taxon>
        <taxon>Embryophyta</taxon>
        <taxon>Tracheophyta</taxon>
        <taxon>Spermatophyta</taxon>
        <taxon>Magnoliopsida</taxon>
        <taxon>eudicotyledons</taxon>
        <taxon>Gunneridae</taxon>
        <taxon>Pentapetalae</taxon>
        <taxon>rosids</taxon>
        <taxon>Vitales</taxon>
        <taxon>Vitaceae</taxon>
        <taxon>Viteae</taxon>
        <taxon>Vitis</taxon>
    </lineage>
</organism>
<dbReference type="HOGENOM" id="CLU_2745250_0_0_1"/>
<accession>D7T2C5</accession>
<dbReference type="Proteomes" id="UP000009183">
    <property type="component" value="Chromosome 5"/>
</dbReference>
<name>D7T2C5_VITVI</name>
<keyword evidence="2" id="KW-1185">Reference proteome</keyword>
<proteinExistence type="predicted"/>
<dbReference type="InParanoid" id="D7T2C5"/>
<sequence length="71" mass="8037">MLSTRTLSLARVVMLTTLSVRSLLSLLMPPTRLDAFVTSRKLMVPLRTTVLRVHDILVYLGRVIMVAVPFR</sequence>
<dbReference type="AlphaFoldDB" id="D7T2C5"/>
<gene>
    <name evidence="1" type="ordered locus">VIT_05s0094g00290</name>
</gene>
<protein>
    <submittedName>
        <fullName evidence="1">Uncharacterized protein</fullName>
    </submittedName>
</protein>
<reference evidence="2" key="1">
    <citation type="journal article" date="2007" name="Nature">
        <title>The grapevine genome sequence suggests ancestral hexaploidization in major angiosperm phyla.</title>
        <authorList>
            <consortium name="The French-Italian Public Consortium for Grapevine Genome Characterization."/>
            <person name="Jaillon O."/>
            <person name="Aury J.-M."/>
            <person name="Noel B."/>
            <person name="Policriti A."/>
            <person name="Clepet C."/>
            <person name="Casagrande A."/>
            <person name="Choisne N."/>
            <person name="Aubourg S."/>
            <person name="Vitulo N."/>
            <person name="Jubin C."/>
            <person name="Vezzi A."/>
            <person name="Legeai F."/>
            <person name="Hugueney P."/>
            <person name="Dasilva C."/>
            <person name="Horner D."/>
            <person name="Mica E."/>
            <person name="Jublot D."/>
            <person name="Poulain J."/>
            <person name="Bruyere C."/>
            <person name="Billault A."/>
            <person name="Segurens B."/>
            <person name="Gouyvenoux M."/>
            <person name="Ugarte E."/>
            <person name="Cattonaro F."/>
            <person name="Anthouard V."/>
            <person name="Vico V."/>
            <person name="Del Fabbro C."/>
            <person name="Alaux M."/>
            <person name="Di Gaspero G."/>
            <person name="Dumas V."/>
            <person name="Felice N."/>
            <person name="Paillard S."/>
            <person name="Juman I."/>
            <person name="Moroldo M."/>
            <person name="Scalabrin S."/>
            <person name="Canaguier A."/>
            <person name="Le Clainche I."/>
            <person name="Malacrida G."/>
            <person name="Durand E."/>
            <person name="Pesole G."/>
            <person name="Laucou V."/>
            <person name="Chatelet P."/>
            <person name="Merdinoglu D."/>
            <person name="Delledonne M."/>
            <person name="Pezzotti M."/>
            <person name="Lecharny A."/>
            <person name="Scarpelli C."/>
            <person name="Artiguenave F."/>
            <person name="Pe M.E."/>
            <person name="Valle G."/>
            <person name="Morgante M."/>
            <person name="Caboche M."/>
            <person name="Adam-Blondon A.-F."/>
            <person name="Weissenbach J."/>
            <person name="Quetier F."/>
            <person name="Wincker P."/>
        </authorList>
    </citation>
    <scope>NUCLEOTIDE SEQUENCE [LARGE SCALE GENOMIC DNA]</scope>
    <source>
        <strain evidence="2">cv. Pinot noir / PN40024</strain>
    </source>
</reference>